<dbReference type="AlphaFoldDB" id="A0A1M7T919"/>
<evidence type="ECO:0000313" key="4">
    <source>
        <dbReference type="EMBL" id="SHN67161.1"/>
    </source>
</evidence>
<feature type="domain" description="NADPH-dependent FMN reductase-like" evidence="3">
    <location>
        <begin position="1"/>
        <end position="157"/>
    </location>
</feature>
<dbReference type="PANTHER" id="PTHR43278">
    <property type="entry name" value="NAD(P)H-DEPENDENT FMN-CONTAINING OXIDOREDUCTASE YWQN-RELATED"/>
    <property type="match status" value="1"/>
</dbReference>
<dbReference type="InterPro" id="IPR005025">
    <property type="entry name" value="FMN_Rdtase-like_dom"/>
</dbReference>
<dbReference type="STRING" id="1121455.SAMN02745728_01741"/>
<evidence type="ECO:0000313" key="5">
    <source>
        <dbReference type="Proteomes" id="UP000186469"/>
    </source>
</evidence>
<dbReference type="GO" id="GO:0016491">
    <property type="term" value="F:oxidoreductase activity"/>
    <property type="evidence" value="ECO:0007669"/>
    <property type="project" value="InterPro"/>
</dbReference>
<sequence length="211" mass="22942">MKVLLINGSPRSKGNTALALNTVGAELNAAGIQTEMLQIGTKPVSGCIHCGTCRKKQNMKCAIDTDIVNSSIPLLAEADGIVLGSPVHFANMSGNMKGFLDRVFYVSAVNGGLLRHKVGASVAAVRRAGGIHVVDQLNKYLQYNEMLMPNSNYWTLTYGMNPGEVEQDLEGMQVMRMLGKNMAWLLKLVENGKGVVTPPAREDKVYMNFIR</sequence>
<dbReference type="Gene3D" id="3.40.50.360">
    <property type="match status" value="1"/>
</dbReference>
<reference evidence="4 5" key="1">
    <citation type="submission" date="2016-12" db="EMBL/GenBank/DDBJ databases">
        <authorList>
            <person name="Song W.-J."/>
            <person name="Kurnit D.M."/>
        </authorList>
    </citation>
    <scope>NUCLEOTIDE SEQUENCE [LARGE SCALE GENOMIC DNA]</scope>
    <source>
        <strain evidence="4 5">DSM 11393</strain>
    </source>
</reference>
<evidence type="ECO:0000259" key="3">
    <source>
        <dbReference type="Pfam" id="PF03358"/>
    </source>
</evidence>
<gene>
    <name evidence="4" type="ORF">SAMN02745728_01741</name>
</gene>
<dbReference type="InterPro" id="IPR051796">
    <property type="entry name" value="ISF_SsuE-like"/>
</dbReference>
<dbReference type="Pfam" id="PF03358">
    <property type="entry name" value="FMN_red"/>
    <property type="match status" value="1"/>
</dbReference>
<dbReference type="RefSeq" id="WP_072697429.1">
    <property type="nucleotide sequence ID" value="NZ_FRDI01000008.1"/>
</dbReference>
<dbReference type="Proteomes" id="UP000186469">
    <property type="component" value="Unassembled WGS sequence"/>
</dbReference>
<keyword evidence="5" id="KW-1185">Reference proteome</keyword>
<dbReference type="EMBL" id="FRDI01000008">
    <property type="protein sequence ID" value="SHN67161.1"/>
    <property type="molecule type" value="Genomic_DNA"/>
</dbReference>
<protein>
    <submittedName>
        <fullName evidence="4">Multimeric flavodoxin WrbA</fullName>
    </submittedName>
</protein>
<proteinExistence type="predicted"/>
<keyword evidence="1" id="KW-0285">Flavoprotein</keyword>
<evidence type="ECO:0000256" key="2">
    <source>
        <dbReference type="ARBA" id="ARBA00022643"/>
    </source>
</evidence>
<dbReference type="OrthoDB" id="9790975at2"/>
<dbReference type="SUPFAM" id="SSF52218">
    <property type="entry name" value="Flavoproteins"/>
    <property type="match status" value="1"/>
</dbReference>
<dbReference type="InterPro" id="IPR029039">
    <property type="entry name" value="Flavoprotein-like_sf"/>
</dbReference>
<evidence type="ECO:0000256" key="1">
    <source>
        <dbReference type="ARBA" id="ARBA00022630"/>
    </source>
</evidence>
<organism evidence="4 5">
    <name type="scientific">Desulfovibrio litoralis DSM 11393</name>
    <dbReference type="NCBI Taxonomy" id="1121455"/>
    <lineage>
        <taxon>Bacteria</taxon>
        <taxon>Pseudomonadati</taxon>
        <taxon>Thermodesulfobacteriota</taxon>
        <taxon>Desulfovibrionia</taxon>
        <taxon>Desulfovibrionales</taxon>
        <taxon>Desulfovibrionaceae</taxon>
        <taxon>Desulfovibrio</taxon>
    </lineage>
</organism>
<name>A0A1M7T919_9BACT</name>
<accession>A0A1M7T919</accession>
<keyword evidence="2" id="KW-0288">FMN</keyword>
<dbReference type="PANTHER" id="PTHR43278:SF4">
    <property type="entry name" value="NAD(P)H-DEPENDENT FMN-CONTAINING OXIDOREDUCTASE YWQN-RELATED"/>
    <property type="match status" value="1"/>
</dbReference>